<dbReference type="Gene3D" id="3.30.450.180">
    <property type="match status" value="1"/>
</dbReference>
<dbReference type="InterPro" id="IPR041413">
    <property type="entry name" value="MLTR_LBD"/>
</dbReference>
<evidence type="ECO:0000313" key="3">
    <source>
        <dbReference type="Proteomes" id="UP000199088"/>
    </source>
</evidence>
<dbReference type="AlphaFoldDB" id="A0A1H0GQX3"/>
<dbReference type="SMART" id="SM00530">
    <property type="entry name" value="HTH_XRE"/>
    <property type="match status" value="1"/>
</dbReference>
<name>A0A1H0GQX3_9ACTN</name>
<dbReference type="GO" id="GO:0003677">
    <property type="term" value="F:DNA binding"/>
    <property type="evidence" value="ECO:0007669"/>
    <property type="project" value="InterPro"/>
</dbReference>
<gene>
    <name evidence="2" type="ORF">SAMN05660199_01317</name>
</gene>
<evidence type="ECO:0000259" key="1">
    <source>
        <dbReference type="PROSITE" id="PS50943"/>
    </source>
</evidence>
<dbReference type="InterPro" id="IPR001387">
    <property type="entry name" value="Cro/C1-type_HTH"/>
</dbReference>
<dbReference type="OrthoDB" id="3542608at2"/>
<dbReference type="PROSITE" id="PS50943">
    <property type="entry name" value="HTH_CROC1"/>
    <property type="match status" value="1"/>
</dbReference>
<dbReference type="Pfam" id="PF17765">
    <property type="entry name" value="MLTR_LBD"/>
    <property type="match status" value="1"/>
</dbReference>
<dbReference type="Proteomes" id="UP000199088">
    <property type="component" value="Unassembled WGS sequence"/>
</dbReference>
<keyword evidence="3" id="KW-1185">Reference proteome</keyword>
<organism evidence="2 3">
    <name type="scientific">Klenkia soli</name>
    <dbReference type="NCBI Taxonomy" id="1052260"/>
    <lineage>
        <taxon>Bacteria</taxon>
        <taxon>Bacillati</taxon>
        <taxon>Actinomycetota</taxon>
        <taxon>Actinomycetes</taxon>
        <taxon>Geodermatophilales</taxon>
        <taxon>Geodermatophilaceae</taxon>
        <taxon>Klenkia</taxon>
    </lineage>
</organism>
<dbReference type="Pfam" id="PF13560">
    <property type="entry name" value="HTH_31"/>
    <property type="match status" value="1"/>
</dbReference>
<dbReference type="SUPFAM" id="SSF47413">
    <property type="entry name" value="lambda repressor-like DNA-binding domains"/>
    <property type="match status" value="1"/>
</dbReference>
<proteinExistence type="predicted"/>
<dbReference type="Gene3D" id="1.10.260.40">
    <property type="entry name" value="lambda repressor-like DNA-binding domains"/>
    <property type="match status" value="1"/>
</dbReference>
<dbReference type="CDD" id="cd00093">
    <property type="entry name" value="HTH_XRE"/>
    <property type="match status" value="1"/>
</dbReference>
<dbReference type="PANTHER" id="PTHR35010">
    <property type="entry name" value="BLL4672 PROTEIN-RELATED"/>
    <property type="match status" value="1"/>
</dbReference>
<evidence type="ECO:0000313" key="2">
    <source>
        <dbReference type="EMBL" id="SDO09172.1"/>
    </source>
</evidence>
<dbReference type="EMBL" id="FNIR01000003">
    <property type="protein sequence ID" value="SDO09172.1"/>
    <property type="molecule type" value="Genomic_DNA"/>
</dbReference>
<dbReference type="STRING" id="1052260.SAMN05660199_01317"/>
<reference evidence="3" key="1">
    <citation type="submission" date="2016-10" db="EMBL/GenBank/DDBJ databases">
        <authorList>
            <person name="Varghese N."/>
            <person name="Submissions S."/>
        </authorList>
    </citation>
    <scope>NUCLEOTIDE SEQUENCE [LARGE SCALE GENOMIC DNA]</scope>
    <source>
        <strain evidence="3">DSM 45843</strain>
    </source>
</reference>
<feature type="domain" description="HTH cro/C1-type" evidence="1">
    <location>
        <begin position="36"/>
        <end position="87"/>
    </location>
</feature>
<dbReference type="RefSeq" id="WP_091241718.1">
    <property type="nucleotide sequence ID" value="NZ_FNIR01000003.1"/>
</dbReference>
<dbReference type="PANTHER" id="PTHR35010:SF2">
    <property type="entry name" value="BLL4672 PROTEIN"/>
    <property type="match status" value="1"/>
</dbReference>
<dbReference type="InterPro" id="IPR010982">
    <property type="entry name" value="Lambda_DNA-bd_dom_sf"/>
</dbReference>
<sequence>MDDRERARAAVQDFLSTRRERISPADVGLPATGTRRRVKGLRREEVALLAGISPEYYVRLERGQATGPSPGVVEAIARVLRLDEDERTHLDRVLAALVPGPRRRPGPPKEALSLGMQVLLDALTHLPAMVFNPRLDVLAFNPLARALYASVLPEEGPVNTARLLFLEEQRFRTLVPDWEDLADDAVSVLRVEAGRRPDDPALTTLVGQLSTRSAAFRTRWAANDVRAHRGGVKTFDHPLVGHLQLPYENLTVDAAGDQVLTVFTPQPGSPAHDSLQLLASLVVTAQPSGPTG</sequence>
<accession>A0A1H0GQX3</accession>
<protein>
    <submittedName>
        <fullName evidence="2">Helix-turn-helix domain-containing protein</fullName>
    </submittedName>
</protein>